<reference evidence="1 2" key="1">
    <citation type="submission" date="2020-11" db="EMBL/GenBank/DDBJ databases">
        <title>Hymenobacter sp.</title>
        <authorList>
            <person name="Kim M.K."/>
        </authorList>
    </citation>
    <scope>NUCLEOTIDE SEQUENCE [LARGE SCALE GENOMIC DNA]</scope>
    <source>
        <strain evidence="1 2">BT594</strain>
    </source>
</reference>
<proteinExistence type="predicted"/>
<name>A0ABS0L0N2_9BACT</name>
<evidence type="ECO:0000313" key="1">
    <source>
        <dbReference type="EMBL" id="MBG8552989.1"/>
    </source>
</evidence>
<gene>
    <name evidence="1" type="ORF">I5L79_05500</name>
</gene>
<organism evidence="1 2">
    <name type="scientific">Hymenobacter guriensis</name>
    <dbReference type="NCBI Taxonomy" id="2793065"/>
    <lineage>
        <taxon>Bacteria</taxon>
        <taxon>Pseudomonadati</taxon>
        <taxon>Bacteroidota</taxon>
        <taxon>Cytophagia</taxon>
        <taxon>Cytophagales</taxon>
        <taxon>Hymenobacteraceae</taxon>
        <taxon>Hymenobacter</taxon>
    </lineage>
</organism>
<evidence type="ECO:0008006" key="3">
    <source>
        <dbReference type="Google" id="ProtNLM"/>
    </source>
</evidence>
<dbReference type="Proteomes" id="UP000601099">
    <property type="component" value="Unassembled WGS sequence"/>
</dbReference>
<protein>
    <recommendedName>
        <fullName evidence="3">NERD domain-containing protein</fullName>
    </recommendedName>
</protein>
<sequence length="189" mass="20935">MIALIQEKFPSRIATPCVSSHTDTEFHVYDPPLTVRAEGDTSPIRRQPCSRRIGEPQEADLKVSNPQAHIIHLVAIDACSYLSDDATRCDCALVRDQDIRFVEFKHGTKTRRSERVKSCIPQLAATINDYFKAGIIAPKSVVLAIACVGFQEEFPPRSAQLEARQAQLNLLVGDDIVVELIVTDSTTFA</sequence>
<dbReference type="EMBL" id="JADWYK010000002">
    <property type="protein sequence ID" value="MBG8552989.1"/>
    <property type="molecule type" value="Genomic_DNA"/>
</dbReference>
<evidence type="ECO:0000313" key="2">
    <source>
        <dbReference type="Proteomes" id="UP000601099"/>
    </source>
</evidence>
<keyword evidence="2" id="KW-1185">Reference proteome</keyword>
<accession>A0ABS0L0N2</accession>
<dbReference type="RefSeq" id="WP_196953998.1">
    <property type="nucleotide sequence ID" value="NZ_JADWYK010000002.1"/>
</dbReference>
<comment type="caution">
    <text evidence="1">The sequence shown here is derived from an EMBL/GenBank/DDBJ whole genome shotgun (WGS) entry which is preliminary data.</text>
</comment>